<reference evidence="6 7" key="1">
    <citation type="submission" date="2020-08" db="EMBL/GenBank/DDBJ databases">
        <title>Plant Genome Project.</title>
        <authorList>
            <person name="Zhang R.-G."/>
        </authorList>
    </citation>
    <scope>NUCLEOTIDE SEQUENCE [LARGE SCALE GENOMIC DNA]</scope>
    <source>
        <tissue evidence="6">Rhizome</tissue>
    </source>
</reference>
<evidence type="ECO:0000256" key="2">
    <source>
        <dbReference type="ARBA" id="ARBA00022702"/>
    </source>
</evidence>
<dbReference type="InterPro" id="IPR008801">
    <property type="entry name" value="RALF"/>
</dbReference>
<keyword evidence="2" id="KW-0372">Hormone</keyword>
<evidence type="ECO:0000256" key="1">
    <source>
        <dbReference type="ARBA" id="ARBA00009178"/>
    </source>
</evidence>
<dbReference type="PANTHER" id="PTHR33136">
    <property type="entry name" value="RAPID ALKALINIZATION FACTOR-LIKE"/>
    <property type="match status" value="1"/>
</dbReference>
<dbReference type="GO" id="GO:0009506">
    <property type="term" value="C:plasmodesma"/>
    <property type="evidence" value="ECO:0007669"/>
    <property type="project" value="TreeGrafter"/>
</dbReference>
<dbReference type="PANTHER" id="PTHR33136:SF89">
    <property type="entry name" value="PROTEIN RALF-LIKE 19"/>
    <property type="match status" value="1"/>
</dbReference>
<accession>A0A8J5L2C4</accession>
<protein>
    <submittedName>
        <fullName evidence="6">Uncharacterized protein</fullName>
    </submittedName>
</protein>
<evidence type="ECO:0000313" key="6">
    <source>
        <dbReference type="EMBL" id="KAG6498776.1"/>
    </source>
</evidence>
<organism evidence="6 7">
    <name type="scientific">Zingiber officinale</name>
    <name type="common">Ginger</name>
    <name type="synonym">Amomum zingiber</name>
    <dbReference type="NCBI Taxonomy" id="94328"/>
    <lineage>
        <taxon>Eukaryota</taxon>
        <taxon>Viridiplantae</taxon>
        <taxon>Streptophyta</taxon>
        <taxon>Embryophyta</taxon>
        <taxon>Tracheophyta</taxon>
        <taxon>Spermatophyta</taxon>
        <taxon>Magnoliopsida</taxon>
        <taxon>Liliopsida</taxon>
        <taxon>Zingiberales</taxon>
        <taxon>Zingiberaceae</taxon>
        <taxon>Zingiber</taxon>
    </lineage>
</organism>
<evidence type="ECO:0000313" key="7">
    <source>
        <dbReference type="Proteomes" id="UP000734854"/>
    </source>
</evidence>
<dbReference type="GO" id="GO:0005179">
    <property type="term" value="F:hormone activity"/>
    <property type="evidence" value="ECO:0007669"/>
    <property type="project" value="UniProtKB-KW"/>
</dbReference>
<proteinExistence type="inferred from homology"/>
<comment type="caution">
    <text evidence="6">The sequence shown here is derived from an EMBL/GenBank/DDBJ whole genome shotgun (WGS) entry which is preliminary data.</text>
</comment>
<sequence length="204" mass="22496">MRRSPSNASLKSTFTARFPSIFFFFSSSSSSSPSLHRKGKLRPTYKFTARPSRSNPATDRRVRSATRMALHLRLPFLLLLLLAAAAVSSAGHLASVASVDSGVGLARIGDAAATRTCDAFTGECGGEEEDDDEMDVEGEEDTRRFLYGYAGGRRPKFISYAALMRNRVPCDRRGNSYYNCQRSGKANPYRRGCTIITHCARILH</sequence>
<comment type="similarity">
    <text evidence="1">Belongs to the plant rapid alkalinization factor (RALF) family.</text>
</comment>
<dbReference type="Proteomes" id="UP000734854">
    <property type="component" value="Unassembled WGS sequence"/>
</dbReference>
<evidence type="ECO:0000256" key="3">
    <source>
        <dbReference type="ARBA" id="ARBA00022729"/>
    </source>
</evidence>
<dbReference type="AlphaFoldDB" id="A0A8J5L2C4"/>
<keyword evidence="7" id="KW-1185">Reference proteome</keyword>
<dbReference type="EMBL" id="JACMSC010000011">
    <property type="protein sequence ID" value="KAG6498776.1"/>
    <property type="molecule type" value="Genomic_DNA"/>
</dbReference>
<dbReference type="GO" id="GO:0019722">
    <property type="term" value="P:calcium-mediated signaling"/>
    <property type="evidence" value="ECO:0007669"/>
    <property type="project" value="TreeGrafter"/>
</dbReference>
<keyword evidence="3" id="KW-0732">Signal</keyword>
<name>A0A8J5L2C4_ZINOF</name>
<keyword evidence="4" id="KW-1015">Disulfide bond</keyword>
<evidence type="ECO:0000256" key="5">
    <source>
        <dbReference type="SAM" id="MobiDB-lite"/>
    </source>
</evidence>
<evidence type="ECO:0000256" key="4">
    <source>
        <dbReference type="ARBA" id="ARBA00023157"/>
    </source>
</evidence>
<gene>
    <name evidence="6" type="ORF">ZIOFF_038498</name>
</gene>
<feature type="region of interest" description="Disordered" evidence="5">
    <location>
        <begin position="28"/>
        <end position="62"/>
    </location>
</feature>
<dbReference type="Pfam" id="PF05498">
    <property type="entry name" value="RALF"/>
    <property type="match status" value="1"/>
</dbReference>